<dbReference type="GO" id="GO:0009941">
    <property type="term" value="C:chloroplast envelope"/>
    <property type="evidence" value="ECO:0007669"/>
    <property type="project" value="TreeGrafter"/>
</dbReference>
<feature type="region of interest" description="Disordered" evidence="1">
    <location>
        <begin position="502"/>
        <end position="555"/>
    </location>
</feature>
<feature type="compositionally biased region" description="Polar residues" evidence="1">
    <location>
        <begin position="514"/>
        <end position="523"/>
    </location>
</feature>
<feature type="region of interest" description="Disordered" evidence="1">
    <location>
        <begin position="100"/>
        <end position="261"/>
    </location>
</feature>
<dbReference type="GO" id="GO:0009535">
    <property type="term" value="C:chloroplast thylakoid membrane"/>
    <property type="evidence" value="ECO:0007669"/>
    <property type="project" value="TreeGrafter"/>
</dbReference>
<evidence type="ECO:0000256" key="1">
    <source>
        <dbReference type="SAM" id="MobiDB-lite"/>
    </source>
</evidence>
<feature type="compositionally biased region" description="Basic residues" evidence="1">
    <location>
        <begin position="144"/>
        <end position="156"/>
    </location>
</feature>
<feature type="compositionally biased region" description="Basic and acidic residues" evidence="1">
    <location>
        <begin position="160"/>
        <end position="169"/>
    </location>
</feature>
<evidence type="ECO:0000313" key="3">
    <source>
        <dbReference type="EMBL" id="CAD8780925.1"/>
    </source>
</evidence>
<organism evidence="3">
    <name type="scientific">Polytomella parva</name>
    <dbReference type="NCBI Taxonomy" id="51329"/>
    <lineage>
        <taxon>Eukaryota</taxon>
        <taxon>Viridiplantae</taxon>
        <taxon>Chlorophyta</taxon>
        <taxon>core chlorophytes</taxon>
        <taxon>Chlorophyceae</taxon>
        <taxon>CS clade</taxon>
        <taxon>Chlamydomonadales</taxon>
        <taxon>Chlamydomonadaceae</taxon>
        <taxon>Polytomella</taxon>
    </lineage>
</organism>
<feature type="compositionally biased region" description="Acidic residues" evidence="1">
    <location>
        <begin position="244"/>
        <end position="261"/>
    </location>
</feature>
<name>A0A7S0V9P8_9CHLO</name>
<protein>
    <recommendedName>
        <fullName evidence="2">Armadillo-like repeats domain-containing protein</fullName>
    </recommendedName>
</protein>
<evidence type="ECO:0000259" key="2">
    <source>
        <dbReference type="Pfam" id="PF22915"/>
    </source>
</evidence>
<feature type="compositionally biased region" description="Basic and acidic residues" evidence="1">
    <location>
        <begin position="122"/>
        <end position="143"/>
    </location>
</feature>
<feature type="compositionally biased region" description="Basic and acidic residues" evidence="1">
    <location>
        <begin position="538"/>
        <end position="555"/>
    </location>
</feature>
<feature type="region of interest" description="Disordered" evidence="1">
    <location>
        <begin position="1"/>
        <end position="27"/>
    </location>
</feature>
<dbReference type="EMBL" id="HBFM01023400">
    <property type="protein sequence ID" value="CAD8780925.1"/>
    <property type="molecule type" value="Transcribed_RNA"/>
</dbReference>
<dbReference type="AlphaFoldDB" id="A0A7S0V9P8"/>
<accession>A0A7S0V9P8</accession>
<sequence>MLRSKMQSSSCSRKKAKSSTSVSLPSKRALNLSCAARQLNVLPAVNGVTTKEGPFLTAQSRNDRSTIIASAVVTQRDNSVSMDNSVSLDPAAARQALVQQAIKAAEKAASGDEDEEEEEEEERKKVGYVNREKNEKQQGEERRRRSSNKKRSHGSNHSKNSRDSKEGKLRKSKKRKSQRSREKVEEAEGEEEVREGNKTEKTEGLKDNRNESKGRDAIKDGEVKGKQMDGQTMKAVVQEPTVEAMDEEDESAEEEEIEEDERPFLQRLLNPVSEDRSWSAGRFLLSGGCLLLFSTLMIAARRVHRSVSSPGSKRRRLVNDNARLIESLGKYLPGHRGGLTRGVAQGIQRSCHCTAVEAFRKYLWFVLRERPFDENALLDLAKIKEAFAMTDDEVVEALKERAQRIYDKYGNLMLTTDGMSSQGVERKSACVSLFRRLLYLAECERLMNPTATKSAASAIKAIFGANPEDVEKVRMRSLYEGRVDLEHLANLNVAKGDALGSVDLDERDGHEKNNNNGKQSPSLSDLAAPRRRPSINNRKNDGGRNNNDMKRGKKW</sequence>
<dbReference type="PANTHER" id="PTHR36793">
    <property type="entry name" value="RIBOSOMAL RNA SMALL SUBUNIT METHYLTRANSFERASE J"/>
    <property type="match status" value="1"/>
</dbReference>
<feature type="domain" description="Armadillo-like repeats" evidence="2">
    <location>
        <begin position="354"/>
        <end position="442"/>
    </location>
</feature>
<proteinExistence type="predicted"/>
<dbReference type="InterPro" id="IPR055241">
    <property type="entry name" value="Armadillo_rpt_dom"/>
</dbReference>
<gene>
    <name evidence="3" type="ORF">PPAR00522_LOCUS15158</name>
</gene>
<dbReference type="Pfam" id="PF22915">
    <property type="entry name" value="ARMH5"/>
    <property type="match status" value="1"/>
</dbReference>
<feature type="compositionally biased region" description="Acidic residues" evidence="1">
    <location>
        <begin position="111"/>
        <end position="121"/>
    </location>
</feature>
<reference evidence="3" key="1">
    <citation type="submission" date="2021-01" db="EMBL/GenBank/DDBJ databases">
        <authorList>
            <person name="Corre E."/>
            <person name="Pelletier E."/>
            <person name="Niang G."/>
            <person name="Scheremetjew M."/>
            <person name="Finn R."/>
            <person name="Kale V."/>
            <person name="Holt S."/>
            <person name="Cochrane G."/>
            <person name="Meng A."/>
            <person name="Brown T."/>
            <person name="Cohen L."/>
        </authorList>
    </citation>
    <scope>NUCLEOTIDE SEQUENCE</scope>
    <source>
        <strain evidence="3">SAG 63-3</strain>
    </source>
</reference>
<dbReference type="PANTHER" id="PTHR36793:SF1">
    <property type="entry name" value="RIBOSOMAL RNA SMALL SUBUNIT METHYLTRANSFERASE J"/>
    <property type="match status" value="1"/>
</dbReference>
<feature type="compositionally biased region" description="Basic and acidic residues" evidence="1">
    <location>
        <begin position="194"/>
        <end position="227"/>
    </location>
</feature>